<dbReference type="Gene3D" id="2.60.120.200">
    <property type="match status" value="1"/>
</dbReference>
<dbReference type="Gene3D" id="2.60.40.10">
    <property type="entry name" value="Immunoglobulins"/>
    <property type="match status" value="2"/>
</dbReference>
<dbReference type="InterPro" id="IPR002772">
    <property type="entry name" value="Glyco_hydro_3_C"/>
</dbReference>
<dbReference type="Pfam" id="PF14310">
    <property type="entry name" value="Fn3-like"/>
    <property type="match status" value="1"/>
</dbReference>
<dbReference type="SUPFAM" id="SSF52279">
    <property type="entry name" value="Beta-D-glucan exohydrolase, C-terminal domain"/>
    <property type="match status" value="1"/>
</dbReference>
<dbReference type="InterPro" id="IPR013783">
    <property type="entry name" value="Ig-like_fold"/>
</dbReference>
<dbReference type="RefSeq" id="WP_418729043.1">
    <property type="nucleotide sequence ID" value="NZ_DBFJMN010000307.1"/>
</dbReference>
<dbReference type="PRINTS" id="PR00133">
    <property type="entry name" value="GLHYDRLASE3"/>
</dbReference>
<sequence length="1283" mass="140945">MKKTWRIVLPALLVGSFISFADTKDKREINDKAVTEEICPCEMEGMDPEEAYNRSMANAGVSQQVSKETPKYLNPNIPIEERIDDLLPRLTLEEKVIQLSDSWGSKGIARLKIPAMLKTEGLHGQSYATGSTIFPHGINMGSTFDTELIQEVGKATAIEAKAANLRVSWSPVLDVARDARWGRVEETYGEDPYLVGRIGVAWIKGFQGEHMFACPKHFAGHGQPVGGRDSHDYGLSDRVMRNIHLAPFRDVIKEANAFGVMAAYGLWNGVPDNGSKELLQKILREEWGFEGFVVSDCSGPENIQRKQSVVGTMEEAAAMAVSAGVDIECGSAYKKALASAVKKGIIKESELDANLRRVFRAKMRLGLFDRPSIENMVWNKLPEYDTPEHRALARKVAVKSTVLLKNENNLLPLDKNIKTIAVIGPNADQGQTGDYSAKYAPGQIISVLEGVKNHVSPSTKVLYAQGCTQLDMDTTGFAEAVNIAKQADAVILVVGDNSNRHENGNKKSTTGENVDGATLEIPGVQRQLIKAVEATGKPVVLVLVNGKPFTLTWEDENIESILETWYPGEEGGNATADIIFGDENPSGRLPISFPRHPGQLPLWYNYETSGRNYDYYDMPFTPLYRFGHGLSYTTFRYSNLKATTKSGDPGFVTVSVDIENTGKRPGEEVAQLYITDLVASVNTAVIDLKGFKRVFLKPGEKKTVTFELNPYLLSLLNPDMKRVLEAGKFRMHVGGVCPEPPKGSTEHKQKIGFKDPSQGISGEFTVDKDYKADFEYTVSAPKSVKGGESFKVVVKVKNSGNLLDIADVKLYGNSFLDDRRAEIEAGETKEMVFDVQMYASGNQTLTVILDDQIKSVPLKVSKVPAKLVLEGSSINMTEKGEMVYVAEARNVGSEPFNKSLDVKVEGVTIASQPLRLDAGASQRVEIKYAFPRSGTFRVKVGTEAEQQLIVPGGIGLALQDPLAYITFEGATDKEVKNEITGKMLPIQGKAQIINGKNGKGFKKDKKETFVDAGGMDLYRKPFTLAAWVYLNQMDNGQAMFFGGQAPMGADVDVTGTRLAAGIFQEKTILSYENSDVRGNNKLQSGKWIHYVYTYNPEKEEGAIYIDGRLDKKAFQKPFVGPLERIAGSQRFSSGKFIIDDVLVARTTMDEKAVKELYTNGVEAMRKAQKVTDWRPMDSAVEKMKAWAELNAGGKIQVFVEVADNSGKVIDSKSVQLKSGENEYSLAGLKKGDKVRLRIDLSSTAWDGVPALQTVVLEGASPIRWSTVEEWMKGSASNSLLIGL</sequence>
<dbReference type="GO" id="GO:0009044">
    <property type="term" value="F:xylan 1,4-beta-xylosidase activity"/>
    <property type="evidence" value="ECO:0007669"/>
    <property type="project" value="InterPro"/>
</dbReference>
<dbReference type="PANTHER" id="PTHR42721:SF3">
    <property type="entry name" value="BETA-D-XYLOSIDASE 5-RELATED"/>
    <property type="match status" value="1"/>
</dbReference>
<evidence type="ECO:0000313" key="7">
    <source>
        <dbReference type="Proteomes" id="UP000262954"/>
    </source>
</evidence>
<dbReference type="GO" id="GO:0046556">
    <property type="term" value="F:alpha-L-arabinofuranosidase activity"/>
    <property type="evidence" value="ECO:0007669"/>
    <property type="project" value="TreeGrafter"/>
</dbReference>
<dbReference type="InterPro" id="IPR026891">
    <property type="entry name" value="Fn3-like"/>
</dbReference>
<comment type="caution">
    <text evidence="6">The sequence shown here is derived from an EMBL/GenBank/DDBJ whole genome shotgun (WGS) entry which is preliminary data.</text>
</comment>
<dbReference type="SUPFAM" id="SSF49899">
    <property type="entry name" value="Concanavalin A-like lectins/glucanases"/>
    <property type="match status" value="1"/>
</dbReference>
<dbReference type="Proteomes" id="UP000262954">
    <property type="component" value="Unassembled WGS sequence"/>
</dbReference>
<feature type="domain" description="Fibronectin type III-like" evidence="5">
    <location>
        <begin position="668"/>
        <end position="737"/>
    </location>
</feature>
<dbReference type="Pfam" id="PF13385">
    <property type="entry name" value="Laminin_G_3"/>
    <property type="match status" value="1"/>
</dbReference>
<evidence type="ECO:0000256" key="2">
    <source>
        <dbReference type="ARBA" id="ARBA00022729"/>
    </source>
</evidence>
<dbReference type="InterPro" id="IPR017853">
    <property type="entry name" value="GH"/>
</dbReference>
<evidence type="ECO:0000313" key="6">
    <source>
        <dbReference type="EMBL" id="HBJ07842.1"/>
    </source>
</evidence>
<dbReference type="FunFam" id="2.60.40.10:FF:000495">
    <property type="entry name" value="Periplasmic beta-glucosidase"/>
    <property type="match status" value="1"/>
</dbReference>
<dbReference type="SUPFAM" id="SSF51445">
    <property type="entry name" value="(Trans)glycosidases"/>
    <property type="match status" value="1"/>
</dbReference>
<comment type="similarity">
    <text evidence="1">Belongs to the glycosyl hydrolase 3 family.</text>
</comment>
<keyword evidence="3" id="KW-0378">Hydrolase</keyword>
<evidence type="ECO:0000256" key="4">
    <source>
        <dbReference type="SAM" id="SignalP"/>
    </source>
</evidence>
<dbReference type="Gene3D" id="3.40.50.1700">
    <property type="entry name" value="Glycoside hydrolase family 3 C-terminal domain"/>
    <property type="match status" value="1"/>
</dbReference>
<dbReference type="PANTHER" id="PTHR42721">
    <property type="entry name" value="SUGAR HYDROLASE-RELATED"/>
    <property type="match status" value="1"/>
</dbReference>
<reference evidence="6 7" key="1">
    <citation type="journal article" date="2018" name="Nat. Biotechnol.">
        <title>A standardized bacterial taxonomy based on genome phylogeny substantially revises the tree of life.</title>
        <authorList>
            <person name="Parks D.H."/>
            <person name="Chuvochina M."/>
            <person name="Waite D.W."/>
            <person name="Rinke C."/>
            <person name="Skarshewski A."/>
            <person name="Chaumeil P.A."/>
            <person name="Hugenholtz P."/>
        </authorList>
    </citation>
    <scope>NUCLEOTIDE SEQUENCE [LARGE SCALE GENOMIC DNA]</scope>
    <source>
        <strain evidence="6">UBA11482</strain>
    </source>
</reference>
<proteinExistence type="inferred from homology"/>
<dbReference type="InterPro" id="IPR036881">
    <property type="entry name" value="Glyco_hydro_3_C_sf"/>
</dbReference>
<feature type="chain" id="PRO_5016659156" description="Fibronectin type III-like domain-containing protein" evidence="4">
    <location>
        <begin position="22"/>
        <end position="1283"/>
    </location>
</feature>
<dbReference type="InterPro" id="IPR013320">
    <property type="entry name" value="ConA-like_dom_sf"/>
</dbReference>
<dbReference type="FunFam" id="3.40.50.1700:FF:000009">
    <property type="entry name" value="Periplasmic beta-glucosidase"/>
    <property type="match status" value="1"/>
</dbReference>
<evidence type="ECO:0000256" key="3">
    <source>
        <dbReference type="ARBA" id="ARBA00022801"/>
    </source>
</evidence>
<dbReference type="GO" id="GO:0045493">
    <property type="term" value="P:xylan catabolic process"/>
    <property type="evidence" value="ECO:0007669"/>
    <property type="project" value="InterPro"/>
</dbReference>
<keyword evidence="2 4" id="KW-0732">Signal</keyword>
<evidence type="ECO:0000256" key="1">
    <source>
        <dbReference type="ARBA" id="ARBA00005336"/>
    </source>
</evidence>
<dbReference type="GO" id="GO:0008422">
    <property type="term" value="F:beta-glucosidase activity"/>
    <property type="evidence" value="ECO:0007669"/>
    <property type="project" value="UniProtKB-ARBA"/>
</dbReference>
<dbReference type="EMBL" id="DNWC01000035">
    <property type="protein sequence ID" value="HBJ07842.1"/>
    <property type="molecule type" value="Genomic_DNA"/>
</dbReference>
<dbReference type="InterPro" id="IPR036962">
    <property type="entry name" value="Glyco_hydro_3_N_sf"/>
</dbReference>
<gene>
    <name evidence="6" type="ORF">DDY73_02445</name>
</gene>
<dbReference type="InterPro" id="IPR044993">
    <property type="entry name" value="BXL"/>
</dbReference>
<organism evidence="6 7">
    <name type="scientific">Coprobacter fastidiosus</name>
    <dbReference type="NCBI Taxonomy" id="1099853"/>
    <lineage>
        <taxon>Bacteria</taxon>
        <taxon>Pseudomonadati</taxon>
        <taxon>Bacteroidota</taxon>
        <taxon>Bacteroidia</taxon>
        <taxon>Bacteroidales</taxon>
        <taxon>Barnesiellaceae</taxon>
        <taxon>Coprobacter</taxon>
    </lineage>
</organism>
<name>A0A354M003_9BACT</name>
<dbReference type="Gene3D" id="3.20.20.300">
    <property type="entry name" value="Glycoside hydrolase, family 3, N-terminal domain"/>
    <property type="match status" value="1"/>
</dbReference>
<dbReference type="SMART" id="SM01217">
    <property type="entry name" value="Fn3_like"/>
    <property type="match status" value="1"/>
</dbReference>
<dbReference type="InterPro" id="IPR001764">
    <property type="entry name" value="Glyco_hydro_3_N"/>
</dbReference>
<evidence type="ECO:0000259" key="5">
    <source>
        <dbReference type="SMART" id="SM01217"/>
    </source>
</evidence>
<dbReference type="Pfam" id="PF01915">
    <property type="entry name" value="Glyco_hydro_3_C"/>
    <property type="match status" value="1"/>
</dbReference>
<accession>A0A354M003</accession>
<feature type="signal peptide" evidence="4">
    <location>
        <begin position="1"/>
        <end position="21"/>
    </location>
</feature>
<protein>
    <recommendedName>
        <fullName evidence="5">Fibronectin type III-like domain-containing protein</fullName>
    </recommendedName>
</protein>
<dbReference type="GO" id="GO:0031222">
    <property type="term" value="P:arabinan catabolic process"/>
    <property type="evidence" value="ECO:0007669"/>
    <property type="project" value="TreeGrafter"/>
</dbReference>
<dbReference type="Pfam" id="PF00933">
    <property type="entry name" value="Glyco_hydro_3"/>
    <property type="match status" value="1"/>
</dbReference>